<proteinExistence type="predicted"/>
<dbReference type="AlphaFoldDB" id="A0A2M4B157"/>
<dbReference type="EMBL" id="GGFK01013463">
    <property type="protein sequence ID" value="MBW46784.1"/>
    <property type="molecule type" value="Transcribed_RNA"/>
</dbReference>
<reference evidence="2" key="1">
    <citation type="submission" date="2018-01" db="EMBL/GenBank/DDBJ databases">
        <title>An insight into the sialome of Amazonian anophelines.</title>
        <authorList>
            <person name="Ribeiro J.M."/>
            <person name="Scarpassa V."/>
            <person name="Calvo E."/>
        </authorList>
    </citation>
    <scope>NUCLEOTIDE SEQUENCE</scope>
    <source>
        <tissue evidence="2">Salivary glands</tissue>
    </source>
</reference>
<evidence type="ECO:0000256" key="1">
    <source>
        <dbReference type="SAM" id="SignalP"/>
    </source>
</evidence>
<accession>A0A2M4B157</accession>
<organism evidence="2">
    <name type="scientific">Anopheles triannulatus</name>
    <dbReference type="NCBI Taxonomy" id="58253"/>
    <lineage>
        <taxon>Eukaryota</taxon>
        <taxon>Metazoa</taxon>
        <taxon>Ecdysozoa</taxon>
        <taxon>Arthropoda</taxon>
        <taxon>Hexapoda</taxon>
        <taxon>Insecta</taxon>
        <taxon>Pterygota</taxon>
        <taxon>Neoptera</taxon>
        <taxon>Endopterygota</taxon>
        <taxon>Diptera</taxon>
        <taxon>Nematocera</taxon>
        <taxon>Culicoidea</taxon>
        <taxon>Culicidae</taxon>
        <taxon>Anophelinae</taxon>
        <taxon>Anopheles</taxon>
    </lineage>
</organism>
<keyword evidence="1" id="KW-0732">Signal</keyword>
<name>A0A2M4B157_9DIPT</name>
<protein>
    <submittedName>
        <fullName evidence="2">Putative secreted protein</fullName>
    </submittedName>
</protein>
<sequence>MLTAVPGAAWLLTMRCICFSMHSPGGSTLTVMTVDSGFCITVAGGSSAPHSAAKRSCFSLACLMRSSSASRRLMRRCSNPSSRGLLRATLGYSMRACGEVSACDTSISVTNSCAGDGPISMVCNFDNSFAFSASMFVRYSTAASFCCFASGSRMR</sequence>
<evidence type="ECO:0000313" key="2">
    <source>
        <dbReference type="EMBL" id="MBW46784.1"/>
    </source>
</evidence>
<feature type="signal peptide" evidence="1">
    <location>
        <begin position="1"/>
        <end position="28"/>
    </location>
</feature>
<feature type="chain" id="PRO_5014759818" evidence="1">
    <location>
        <begin position="29"/>
        <end position="155"/>
    </location>
</feature>